<keyword evidence="2" id="KW-1185">Reference proteome</keyword>
<dbReference type="InterPro" id="IPR000408">
    <property type="entry name" value="Reg_chr_condens"/>
</dbReference>
<sequence>NISAVANNCVNGCNPNAYVNSSDPNTIEYDNIVSTFHSTIIKESDGTFKTWGEGTAPNGTSNLLVPTAITSVNGFNYTGTPLRATGGSNGMTGKQYALLTTDGLYIWGTTNTLISSSIKNTTAFGKITVNGKADGLPAGVLPGQVKMMFGSLQTLAITTCSGEAWVLSFNGSKNGDGTAESAGNDVIWHRVKTSAAGNPTLDNVVAMRGTKSALFALTSEGKLYTWGTATYVSDGTAATNRTYATEVTVPAGVTPKMIGMAYNNSYYLLATNGRIYSMGYNSTNKLLGDGTFTDRTTWVQPQKITDQYGQGTGPLENIAWISPGEHDYFGGRAINVLTNDHKLWAWGLNDTYMLGGTINNAAYDPIYMPGISATTNGLKVTDEIIAVETGGHTTMNIKKGENKFGYVGHYVNGSAGNGSNVDAIVSTYTYNTSIVMVCAAEVGPAVQDLTICNGTTADLNNANLAATPSEVEWHATNDANSSVIANITAVPPGTYYAFIQWHQVNKEQWGLQLR</sequence>
<dbReference type="RefSeq" id="WP_283418202.1">
    <property type="nucleotide sequence ID" value="NZ_FXUO01000016.1"/>
</dbReference>
<name>A0ABY1R7P8_9FLAO</name>
<comment type="caution">
    <text evidence="1">The sequence shown here is derived from an EMBL/GenBank/DDBJ whole genome shotgun (WGS) entry which is preliminary data.</text>
</comment>
<feature type="non-terminal residue" evidence="1">
    <location>
        <position position="1"/>
    </location>
</feature>
<proteinExistence type="predicted"/>
<dbReference type="SUPFAM" id="SSF50985">
    <property type="entry name" value="RCC1/BLIP-II"/>
    <property type="match status" value="1"/>
</dbReference>
<dbReference type="Proteomes" id="UP001158050">
    <property type="component" value="Unassembled WGS sequence"/>
</dbReference>
<protein>
    <recommendedName>
        <fullName evidence="3">Regulator of chromosome condensation (RCC1) repeat-containing protein</fullName>
    </recommendedName>
</protein>
<dbReference type="Gene3D" id="2.130.10.30">
    <property type="entry name" value="Regulator of chromosome condensation 1/beta-lactamase-inhibitor protein II"/>
    <property type="match status" value="1"/>
</dbReference>
<gene>
    <name evidence="1" type="ORF">SAMN05421679_1161</name>
</gene>
<evidence type="ECO:0000313" key="1">
    <source>
        <dbReference type="EMBL" id="SMP97589.1"/>
    </source>
</evidence>
<dbReference type="EMBL" id="FXUO01000016">
    <property type="protein sequence ID" value="SMP97589.1"/>
    <property type="molecule type" value="Genomic_DNA"/>
</dbReference>
<evidence type="ECO:0000313" key="2">
    <source>
        <dbReference type="Proteomes" id="UP001158050"/>
    </source>
</evidence>
<organism evidence="1 2">
    <name type="scientific">Epilithonimonas pallida</name>
    <dbReference type="NCBI Taxonomy" id="373671"/>
    <lineage>
        <taxon>Bacteria</taxon>
        <taxon>Pseudomonadati</taxon>
        <taxon>Bacteroidota</taxon>
        <taxon>Flavobacteriia</taxon>
        <taxon>Flavobacteriales</taxon>
        <taxon>Weeksellaceae</taxon>
        <taxon>Chryseobacterium group</taxon>
        <taxon>Epilithonimonas</taxon>
    </lineage>
</organism>
<evidence type="ECO:0008006" key="3">
    <source>
        <dbReference type="Google" id="ProtNLM"/>
    </source>
</evidence>
<dbReference type="InterPro" id="IPR009091">
    <property type="entry name" value="RCC1/BLIP-II"/>
</dbReference>
<accession>A0ABY1R7P8</accession>
<dbReference type="PROSITE" id="PS50012">
    <property type="entry name" value="RCC1_3"/>
    <property type="match status" value="1"/>
</dbReference>
<reference evidence="1 2" key="1">
    <citation type="submission" date="2017-05" db="EMBL/GenBank/DDBJ databases">
        <authorList>
            <person name="Varghese N."/>
            <person name="Submissions S."/>
        </authorList>
    </citation>
    <scope>NUCLEOTIDE SEQUENCE [LARGE SCALE GENOMIC DNA]</scope>
    <source>
        <strain evidence="1 2">DSM 18015</strain>
    </source>
</reference>